<dbReference type="AlphaFoldDB" id="A0A9W8QJB5"/>
<sequence>MELRTQDDSIRLQEHHTQDDSISLPDLATVFGQITDADLCQMFHNLTSEEDLSAVPRVFRNADPRIVPTIVTAERMALALAQEQAPAPEIDPESQSVAVTFDEPTRASAPENNPSSEPVVEQPNQASAPEYSPRGVPLAEQRTRASTSGHNPEIESVAEWLETVEEVPASEHGPEPEAVVDTSKQPTQVSTSQPARRRQQYPRLRRKTGFRAFCSRTKNKLLLGTKCLFACCYLTICVLITPEQP</sequence>
<dbReference type="EMBL" id="JAJHUN010000005">
    <property type="protein sequence ID" value="KAJ4159349.1"/>
    <property type="molecule type" value="Genomic_DNA"/>
</dbReference>
<keyword evidence="3" id="KW-1185">Reference proteome</keyword>
<proteinExistence type="predicted"/>
<feature type="region of interest" description="Disordered" evidence="1">
    <location>
        <begin position="166"/>
        <end position="199"/>
    </location>
</feature>
<feature type="region of interest" description="Disordered" evidence="1">
    <location>
        <begin position="104"/>
        <end position="153"/>
    </location>
</feature>
<feature type="compositionally biased region" description="Polar residues" evidence="1">
    <location>
        <begin position="110"/>
        <end position="127"/>
    </location>
</feature>
<comment type="caution">
    <text evidence="2">The sequence shown here is derived from an EMBL/GenBank/DDBJ whole genome shotgun (WGS) entry which is preliminary data.</text>
</comment>
<gene>
    <name evidence="2" type="ORF">LMH87_008254</name>
</gene>
<name>A0A9W8QJB5_AKAMU</name>
<dbReference type="KEGG" id="amus:LMH87_008254"/>
<organism evidence="2 3">
    <name type="scientific">Akanthomyces muscarius</name>
    <name type="common">Entomopathogenic fungus</name>
    <name type="synonym">Lecanicillium muscarium</name>
    <dbReference type="NCBI Taxonomy" id="2231603"/>
    <lineage>
        <taxon>Eukaryota</taxon>
        <taxon>Fungi</taxon>
        <taxon>Dikarya</taxon>
        <taxon>Ascomycota</taxon>
        <taxon>Pezizomycotina</taxon>
        <taxon>Sordariomycetes</taxon>
        <taxon>Hypocreomycetidae</taxon>
        <taxon>Hypocreales</taxon>
        <taxon>Cordycipitaceae</taxon>
        <taxon>Akanthomyces</taxon>
    </lineage>
</organism>
<reference evidence="2" key="1">
    <citation type="journal article" date="2023" name="Access Microbiol">
        <title>De-novo genome assembly for Akanthomyces muscarius, a biocontrol agent of insect agricultural pests.</title>
        <authorList>
            <person name="Erdos Z."/>
            <person name="Studholme D.J."/>
            <person name="Raymond B."/>
            <person name="Sharma M."/>
        </authorList>
    </citation>
    <scope>NUCLEOTIDE SEQUENCE</scope>
    <source>
        <strain evidence="2">Ve6</strain>
    </source>
</reference>
<evidence type="ECO:0000313" key="3">
    <source>
        <dbReference type="Proteomes" id="UP001144673"/>
    </source>
</evidence>
<dbReference type="GeneID" id="80895413"/>
<protein>
    <submittedName>
        <fullName evidence="2">Uncharacterized protein</fullName>
    </submittedName>
</protein>
<feature type="compositionally biased region" description="Polar residues" evidence="1">
    <location>
        <begin position="182"/>
        <end position="192"/>
    </location>
</feature>
<dbReference type="Proteomes" id="UP001144673">
    <property type="component" value="Unassembled WGS sequence"/>
</dbReference>
<evidence type="ECO:0000313" key="2">
    <source>
        <dbReference type="EMBL" id="KAJ4159349.1"/>
    </source>
</evidence>
<accession>A0A9W8QJB5</accession>
<dbReference type="RefSeq" id="XP_056057348.1">
    <property type="nucleotide sequence ID" value="XM_056196253.1"/>
</dbReference>
<evidence type="ECO:0000256" key="1">
    <source>
        <dbReference type="SAM" id="MobiDB-lite"/>
    </source>
</evidence>